<evidence type="ECO:0000256" key="1">
    <source>
        <dbReference type="SAM" id="Phobius"/>
    </source>
</evidence>
<keyword evidence="1" id="KW-0472">Membrane</keyword>
<evidence type="ECO:0008006" key="4">
    <source>
        <dbReference type="Google" id="ProtNLM"/>
    </source>
</evidence>
<proteinExistence type="predicted"/>
<keyword evidence="3" id="KW-1185">Reference proteome</keyword>
<feature type="transmembrane region" description="Helical" evidence="1">
    <location>
        <begin position="85"/>
        <end position="105"/>
    </location>
</feature>
<feature type="transmembrane region" description="Helical" evidence="1">
    <location>
        <begin position="117"/>
        <end position="138"/>
    </location>
</feature>
<gene>
    <name evidence="2" type="ORF">SAMN04488010_3386</name>
</gene>
<dbReference type="EMBL" id="FOYX01000003">
    <property type="protein sequence ID" value="SFR85211.1"/>
    <property type="molecule type" value="Genomic_DNA"/>
</dbReference>
<sequence>MTILTNEQPKWFWAVSVFTLFFSFCGIMTFVSELFMSNEVFKSLTAEERYFQTHRPFWVLIVFGINVICGSISAVLILLRNKLAFKFGIIAVLCTCIQILYYNMFTSITDVIGIINMQYPLIILITSVLLLLFVKYSIIKKWLS</sequence>
<name>A0A1I6K1X1_9FLAO</name>
<dbReference type="Proteomes" id="UP000199462">
    <property type="component" value="Unassembled WGS sequence"/>
</dbReference>
<accession>A0A1I6K1X1</accession>
<dbReference type="AlphaFoldDB" id="A0A1I6K1X1"/>
<dbReference type="RefSeq" id="WP_091904691.1">
    <property type="nucleotide sequence ID" value="NZ_CANMGB010000002.1"/>
</dbReference>
<protein>
    <recommendedName>
        <fullName evidence="4">Sugar transporter</fullName>
    </recommendedName>
</protein>
<feature type="transmembrane region" description="Helical" evidence="1">
    <location>
        <begin position="12"/>
        <end position="36"/>
    </location>
</feature>
<keyword evidence="1" id="KW-0812">Transmembrane</keyword>
<keyword evidence="1" id="KW-1133">Transmembrane helix</keyword>
<reference evidence="3" key="1">
    <citation type="submission" date="2016-10" db="EMBL/GenBank/DDBJ databases">
        <authorList>
            <person name="Varghese N."/>
            <person name="Submissions S."/>
        </authorList>
    </citation>
    <scope>NUCLEOTIDE SEQUENCE [LARGE SCALE GENOMIC DNA]</scope>
    <source>
        <strain evidence="3">DSM 19891</strain>
    </source>
</reference>
<organism evidence="2 3">
    <name type="scientific">Maribacter stanieri</name>
    <dbReference type="NCBI Taxonomy" id="440514"/>
    <lineage>
        <taxon>Bacteria</taxon>
        <taxon>Pseudomonadati</taxon>
        <taxon>Bacteroidota</taxon>
        <taxon>Flavobacteriia</taxon>
        <taxon>Flavobacteriales</taxon>
        <taxon>Flavobacteriaceae</taxon>
        <taxon>Maribacter</taxon>
    </lineage>
</organism>
<evidence type="ECO:0000313" key="3">
    <source>
        <dbReference type="Proteomes" id="UP000199462"/>
    </source>
</evidence>
<feature type="transmembrane region" description="Helical" evidence="1">
    <location>
        <begin position="56"/>
        <end position="78"/>
    </location>
</feature>
<evidence type="ECO:0000313" key="2">
    <source>
        <dbReference type="EMBL" id="SFR85211.1"/>
    </source>
</evidence>
<dbReference type="STRING" id="440514.SAMN04488010_3386"/>